<evidence type="ECO:0000313" key="2">
    <source>
        <dbReference type="EMBL" id="KAF2313306.1"/>
    </source>
</evidence>
<dbReference type="Gene3D" id="1.25.10.10">
    <property type="entry name" value="Leucine-rich Repeat Variant"/>
    <property type="match status" value="1"/>
</dbReference>
<sequence length="128" mass="13929">MLVQLLDFGTTLTKKNAAISLTHFSENSLMLSRPIPKQKASKTLVRVLEDPDPGACEASLDALLTLIEAERLQSGGKVLAEANAIPSIIKFLSSSSPTLQEKALNALERIFRLPEFKRIMGLCSDAFS</sequence>
<dbReference type="InterPro" id="IPR052608">
    <property type="entry name" value="U-box_domain_protein"/>
</dbReference>
<proteinExistence type="predicted"/>
<dbReference type="Proteomes" id="UP000467840">
    <property type="component" value="Chromosome 15"/>
</dbReference>
<gene>
    <name evidence="2" type="ORF">GH714_010276</name>
</gene>
<evidence type="ECO:0000256" key="1">
    <source>
        <dbReference type="ARBA" id="ARBA00022737"/>
    </source>
</evidence>
<evidence type="ECO:0008006" key="4">
    <source>
        <dbReference type="Google" id="ProtNLM"/>
    </source>
</evidence>
<dbReference type="EMBL" id="JAAGAX010000005">
    <property type="protein sequence ID" value="KAF2313306.1"/>
    <property type="molecule type" value="Genomic_DNA"/>
</dbReference>
<evidence type="ECO:0000313" key="3">
    <source>
        <dbReference type="Proteomes" id="UP000467840"/>
    </source>
</evidence>
<name>A0A6A6MM97_HEVBR</name>
<accession>A0A6A6MM97</accession>
<dbReference type="InterPro" id="IPR016024">
    <property type="entry name" value="ARM-type_fold"/>
</dbReference>
<dbReference type="PANTHER" id="PTHR45958:SF5">
    <property type="entry name" value="RING-TYPE E3 UBIQUITIN TRANSFERASE"/>
    <property type="match status" value="1"/>
</dbReference>
<protein>
    <recommendedName>
        <fullName evidence="4">U-box domain-containing protein</fullName>
    </recommendedName>
</protein>
<dbReference type="PANTHER" id="PTHR45958">
    <property type="entry name" value="RING-TYPE E3 UBIQUITIN TRANSFERASE"/>
    <property type="match status" value="1"/>
</dbReference>
<keyword evidence="3" id="KW-1185">Reference proteome</keyword>
<reference evidence="2 3" key="1">
    <citation type="journal article" date="2020" name="Mol. Plant">
        <title>The Chromosome-Based Rubber Tree Genome Provides New Insights into Spurge Genome Evolution and Rubber Biosynthesis.</title>
        <authorList>
            <person name="Liu J."/>
            <person name="Shi C."/>
            <person name="Shi C.C."/>
            <person name="Li W."/>
            <person name="Zhang Q.J."/>
            <person name="Zhang Y."/>
            <person name="Li K."/>
            <person name="Lu H.F."/>
            <person name="Shi C."/>
            <person name="Zhu S.T."/>
            <person name="Xiao Z.Y."/>
            <person name="Nan H."/>
            <person name="Yue Y."/>
            <person name="Zhu X.G."/>
            <person name="Wu Y."/>
            <person name="Hong X.N."/>
            <person name="Fan G.Y."/>
            <person name="Tong Y."/>
            <person name="Zhang D."/>
            <person name="Mao C.L."/>
            <person name="Liu Y.L."/>
            <person name="Hao S.J."/>
            <person name="Liu W.Q."/>
            <person name="Lv M.Q."/>
            <person name="Zhang H.B."/>
            <person name="Liu Y."/>
            <person name="Hu-Tang G.R."/>
            <person name="Wang J.P."/>
            <person name="Wang J.H."/>
            <person name="Sun Y.H."/>
            <person name="Ni S.B."/>
            <person name="Chen W.B."/>
            <person name="Zhang X.C."/>
            <person name="Jiao Y.N."/>
            <person name="Eichler E.E."/>
            <person name="Li G.H."/>
            <person name="Liu X."/>
            <person name="Gao L.Z."/>
        </authorList>
    </citation>
    <scope>NUCLEOTIDE SEQUENCE [LARGE SCALE GENOMIC DNA]</scope>
    <source>
        <strain evidence="3">cv. GT1</strain>
        <tissue evidence="2">Leaf</tissue>
    </source>
</reference>
<organism evidence="2 3">
    <name type="scientific">Hevea brasiliensis</name>
    <name type="common">Para rubber tree</name>
    <name type="synonym">Siphonia brasiliensis</name>
    <dbReference type="NCBI Taxonomy" id="3981"/>
    <lineage>
        <taxon>Eukaryota</taxon>
        <taxon>Viridiplantae</taxon>
        <taxon>Streptophyta</taxon>
        <taxon>Embryophyta</taxon>
        <taxon>Tracheophyta</taxon>
        <taxon>Spermatophyta</taxon>
        <taxon>Magnoliopsida</taxon>
        <taxon>eudicotyledons</taxon>
        <taxon>Gunneridae</taxon>
        <taxon>Pentapetalae</taxon>
        <taxon>rosids</taxon>
        <taxon>fabids</taxon>
        <taxon>Malpighiales</taxon>
        <taxon>Euphorbiaceae</taxon>
        <taxon>Crotonoideae</taxon>
        <taxon>Micrandreae</taxon>
        <taxon>Hevea</taxon>
    </lineage>
</organism>
<keyword evidence="1" id="KW-0677">Repeat</keyword>
<dbReference type="Pfam" id="PF00514">
    <property type="entry name" value="Arm"/>
    <property type="match status" value="1"/>
</dbReference>
<dbReference type="SUPFAM" id="SSF48371">
    <property type="entry name" value="ARM repeat"/>
    <property type="match status" value="1"/>
</dbReference>
<comment type="caution">
    <text evidence="2">The sequence shown here is derived from an EMBL/GenBank/DDBJ whole genome shotgun (WGS) entry which is preliminary data.</text>
</comment>
<dbReference type="InterPro" id="IPR011989">
    <property type="entry name" value="ARM-like"/>
</dbReference>
<dbReference type="InterPro" id="IPR000225">
    <property type="entry name" value="Armadillo"/>
</dbReference>
<dbReference type="AlphaFoldDB" id="A0A6A6MM97"/>